<feature type="domain" description="Nucleotidyl transferase" evidence="10">
    <location>
        <begin position="9"/>
        <end position="278"/>
    </location>
</feature>
<dbReference type="NCBIfam" id="NF002023">
    <property type="entry name" value="PRK00844.1"/>
    <property type="match status" value="1"/>
</dbReference>
<dbReference type="PROSITE" id="PS00808">
    <property type="entry name" value="ADP_GLC_PYROPHOSPH_1"/>
    <property type="match status" value="1"/>
</dbReference>
<dbReference type="Pfam" id="PF24894">
    <property type="entry name" value="Hexapep_GlmU"/>
    <property type="match status" value="1"/>
</dbReference>
<keyword evidence="13" id="KW-1185">Reference proteome</keyword>
<dbReference type="NCBIfam" id="TIGR02091">
    <property type="entry name" value="glgC"/>
    <property type="match status" value="1"/>
</dbReference>
<dbReference type="Pfam" id="PF00483">
    <property type="entry name" value="NTP_transferase"/>
    <property type="match status" value="1"/>
</dbReference>
<dbReference type="EMBL" id="QDAG01000001">
    <property type="protein sequence ID" value="KAE8130117.1"/>
    <property type="molecule type" value="Genomic_DNA"/>
</dbReference>
<feature type="binding site" evidence="9">
    <location>
        <position position="164"/>
    </location>
    <ligand>
        <name>alpha-D-glucose 1-phosphate</name>
        <dbReference type="ChEBI" id="CHEBI:58601"/>
    </ligand>
</feature>
<evidence type="ECO:0000256" key="7">
    <source>
        <dbReference type="ARBA" id="ARBA00023056"/>
    </source>
</evidence>
<gene>
    <name evidence="9 12" type="primary">glgC</name>
    <name evidence="12" type="ORF">DDE84_00580</name>
</gene>
<evidence type="ECO:0000256" key="4">
    <source>
        <dbReference type="ARBA" id="ARBA00022695"/>
    </source>
</evidence>
<evidence type="ECO:0000259" key="11">
    <source>
        <dbReference type="Pfam" id="PF24894"/>
    </source>
</evidence>
<feature type="binding site" evidence="9">
    <location>
        <position position="99"/>
    </location>
    <ligand>
        <name>alpha-D-glucose 1-phosphate</name>
        <dbReference type="ChEBI" id="CHEBI:58601"/>
    </ligand>
</feature>
<evidence type="ECO:0000256" key="9">
    <source>
        <dbReference type="HAMAP-Rule" id="MF_00624"/>
    </source>
</evidence>
<dbReference type="PANTHER" id="PTHR43523:SF2">
    <property type="entry name" value="GLUCOSE-1-PHOSPHATE ADENYLYLTRANSFERASE"/>
    <property type="match status" value="1"/>
</dbReference>
<dbReference type="CDD" id="cd04651">
    <property type="entry name" value="LbH_G1P_AT_C"/>
    <property type="match status" value="1"/>
</dbReference>
<dbReference type="NCBIfam" id="NF001947">
    <property type="entry name" value="PRK00725.1"/>
    <property type="match status" value="1"/>
</dbReference>
<dbReference type="InterPro" id="IPR029044">
    <property type="entry name" value="Nucleotide-diphossugar_trans"/>
</dbReference>
<dbReference type="GO" id="GO:0008878">
    <property type="term" value="F:glucose-1-phosphate adenylyltransferase activity"/>
    <property type="evidence" value="ECO:0007669"/>
    <property type="project" value="UniProtKB-UniRule"/>
</dbReference>
<feature type="binding site" evidence="9">
    <location>
        <position position="199"/>
    </location>
    <ligand>
        <name>alpha-D-glucose 1-phosphate</name>
        <dbReference type="ChEBI" id="CHEBI:58601"/>
    </ligand>
</feature>
<dbReference type="GO" id="GO:0005978">
    <property type="term" value="P:glycogen biosynthetic process"/>
    <property type="evidence" value="ECO:0007669"/>
    <property type="project" value="UniProtKB-UniRule"/>
</dbReference>
<keyword evidence="7 9" id="KW-0320">Glycogen biosynthesis</keyword>
<protein>
    <recommendedName>
        <fullName evidence="9">Glucose-1-phosphate adenylyltransferase</fullName>
        <ecNumber evidence="9">2.7.7.27</ecNumber>
    </recommendedName>
    <alternativeName>
        <fullName evidence="9">ADP-glucose pyrophosphorylase</fullName>
        <shortName evidence="9">ADPGlc PPase</shortName>
    </alternativeName>
    <alternativeName>
        <fullName evidence="9">ADP-glucose synthase</fullName>
    </alternativeName>
</protein>
<comment type="pathway">
    <text evidence="9">Glycan biosynthesis; glycogen biosynthesis.</text>
</comment>
<feature type="site" description="Could play a key role in the communication between the regulatory and the substrate sites" evidence="9">
    <location>
        <position position="61"/>
    </location>
</feature>
<dbReference type="InterPro" id="IPR023049">
    <property type="entry name" value="GlgC_bac"/>
</dbReference>
<dbReference type="CDD" id="cd02508">
    <property type="entry name" value="ADP_Glucose_PP"/>
    <property type="match status" value="1"/>
</dbReference>
<dbReference type="UniPathway" id="UPA00164"/>
<sequence length="414" mass="45866">MAKNPKILSIVLAGGEGTRLMPLTRDRAKPAVPFGGVFRLIDFPLSNLVNSGYSKTVVLTQYKSHSLDRHISRVWRFSPLMDEYVSPVPAQQRLGKHWYLGSADAIYQTVNIIEDERPDIVVIVGADHVYRMDFEQMVRQHIESGAEFTVAGIRQPISQSDQFGVIEVDPDHPNMIKSFQEKPKTTTGLPDAPEQILASMGNYVANTDALFEALALDEKADNTKHDMGGDIAPFFAERNQAGVYDFNSNEVPGATETDHAYWRDVGTLKQFYDAHMDLIAYTPEFNLYNQDWPIYTMSGNLPPAKFVHAGRDRLGHATDSIVSNGVIVSGGEVHHSVISPGVRIHSWAQVVDSILFDSVTINRRARVYKAILDKNVVLTENATVGIDTERDLARGFTVTPDGITVVPKGTVVES</sequence>
<evidence type="ECO:0000256" key="8">
    <source>
        <dbReference type="ARBA" id="ARBA00023277"/>
    </source>
</evidence>
<feature type="domain" description="Glucose-1-phosphate adenylyltransferase/Bifunctional protein GlmU-like C-terminal hexapeptide" evidence="11">
    <location>
        <begin position="302"/>
        <end position="406"/>
    </location>
</feature>
<feature type="binding site" evidence="9">
    <location>
        <begin position="181"/>
        <end position="182"/>
    </location>
    <ligand>
        <name>alpha-D-glucose 1-phosphate</name>
        <dbReference type="ChEBI" id="CHEBI:58601"/>
    </ligand>
</feature>
<accession>A0A5N6S7H9</accession>
<evidence type="ECO:0000313" key="12">
    <source>
        <dbReference type="EMBL" id="KAE8130117.1"/>
    </source>
</evidence>
<dbReference type="Gene3D" id="2.160.10.10">
    <property type="entry name" value="Hexapeptide repeat proteins"/>
    <property type="match status" value="1"/>
</dbReference>
<dbReference type="SUPFAM" id="SSF51161">
    <property type="entry name" value="Trimeric LpxA-like enzymes"/>
    <property type="match status" value="1"/>
</dbReference>
<evidence type="ECO:0000259" key="10">
    <source>
        <dbReference type="Pfam" id="PF00483"/>
    </source>
</evidence>
<keyword evidence="6 9" id="KW-0067">ATP-binding</keyword>
<keyword evidence="2 9" id="KW-0321">Glycogen metabolism</keyword>
<keyword evidence="4 9" id="KW-0548">Nucleotidyltransferase</keyword>
<dbReference type="PROSITE" id="PS00809">
    <property type="entry name" value="ADP_GLC_PYROPHOSPH_2"/>
    <property type="match status" value="1"/>
</dbReference>
<comment type="similarity">
    <text evidence="1 9">Belongs to the bacterial/plant glucose-1-phosphate adenylyltransferase family.</text>
</comment>
<name>A0A5N6S7H9_9BIFI</name>
<dbReference type="InterPro" id="IPR005835">
    <property type="entry name" value="NTP_transferase_dom"/>
</dbReference>
<dbReference type="InterPro" id="IPR011004">
    <property type="entry name" value="Trimer_LpxA-like_sf"/>
</dbReference>
<dbReference type="OrthoDB" id="9801810at2"/>
<dbReference type="SUPFAM" id="SSF53448">
    <property type="entry name" value="Nucleotide-diphospho-sugar transferases"/>
    <property type="match status" value="1"/>
</dbReference>
<evidence type="ECO:0000256" key="5">
    <source>
        <dbReference type="ARBA" id="ARBA00022741"/>
    </source>
</evidence>
<reference evidence="12 13" key="1">
    <citation type="submission" date="2018-04" db="EMBL/GenBank/DDBJ databases">
        <authorList>
            <person name="Eckel V.P."/>
            <person name="Vogel R.F."/>
        </authorList>
    </citation>
    <scope>NUCLEOTIDE SEQUENCE [LARGE SCALE GENOMIC DNA]</scope>
    <source>
        <strain evidence="13">TMW 2.1764</strain>
    </source>
</reference>
<dbReference type="HAMAP" id="MF_00624">
    <property type="entry name" value="GlgC"/>
    <property type="match status" value="1"/>
</dbReference>
<dbReference type="Proteomes" id="UP000325415">
    <property type="component" value="Unassembled WGS sequence"/>
</dbReference>
<dbReference type="Gene3D" id="3.90.550.10">
    <property type="entry name" value="Spore Coat Polysaccharide Biosynthesis Protein SpsA, Chain A"/>
    <property type="match status" value="1"/>
</dbReference>
<comment type="subunit">
    <text evidence="9">Homotetramer.</text>
</comment>
<dbReference type="GeneID" id="78126200"/>
<evidence type="ECO:0000256" key="6">
    <source>
        <dbReference type="ARBA" id="ARBA00022840"/>
    </source>
</evidence>
<evidence type="ECO:0000256" key="3">
    <source>
        <dbReference type="ARBA" id="ARBA00022679"/>
    </source>
</evidence>
<keyword evidence="3 9" id="KW-0808">Transferase</keyword>
<dbReference type="PANTHER" id="PTHR43523">
    <property type="entry name" value="GLUCOSE-1-PHOSPHATE ADENYLYLTRANSFERASE-RELATED"/>
    <property type="match status" value="1"/>
</dbReference>
<dbReference type="InterPro" id="IPR011831">
    <property type="entry name" value="ADP-Glc_PPase"/>
</dbReference>
<keyword evidence="8 9" id="KW-0119">Carbohydrate metabolism</keyword>
<dbReference type="EC" id="2.7.7.27" evidence="9"/>
<comment type="caution">
    <text evidence="12">The sequence shown here is derived from an EMBL/GenBank/DDBJ whole genome shotgun (WGS) entry which is preliminary data.</text>
</comment>
<dbReference type="GO" id="GO:0005524">
    <property type="term" value="F:ATP binding"/>
    <property type="evidence" value="ECO:0007669"/>
    <property type="project" value="UniProtKB-KW"/>
</dbReference>
<keyword evidence="5 9" id="KW-0547">Nucleotide-binding</keyword>
<evidence type="ECO:0000256" key="1">
    <source>
        <dbReference type="ARBA" id="ARBA00010443"/>
    </source>
</evidence>
<dbReference type="AlphaFoldDB" id="A0A5N6S7H9"/>
<dbReference type="InterPro" id="IPR005836">
    <property type="entry name" value="ADP_Glu_pyroP_CS"/>
</dbReference>
<feature type="site" description="Could play a key role in the communication between the regulatory and the substrate sites" evidence="9">
    <location>
        <position position="98"/>
    </location>
</feature>
<proteinExistence type="inferred from homology"/>
<comment type="catalytic activity">
    <reaction evidence="9">
        <text>alpha-D-glucose 1-phosphate + ATP + H(+) = ADP-alpha-D-glucose + diphosphate</text>
        <dbReference type="Rhea" id="RHEA:12120"/>
        <dbReference type="ChEBI" id="CHEBI:15378"/>
        <dbReference type="ChEBI" id="CHEBI:30616"/>
        <dbReference type="ChEBI" id="CHEBI:33019"/>
        <dbReference type="ChEBI" id="CHEBI:57498"/>
        <dbReference type="ChEBI" id="CHEBI:58601"/>
        <dbReference type="EC" id="2.7.7.27"/>
    </reaction>
</comment>
<evidence type="ECO:0000313" key="13">
    <source>
        <dbReference type="Proteomes" id="UP000325415"/>
    </source>
</evidence>
<comment type="function">
    <text evidence="9">Involved in the biosynthesis of ADP-glucose, a building block required for the elongation reactions to produce glycogen. Catalyzes the reaction between ATP and alpha-D-glucose 1-phosphate (G1P) to produce pyrophosphate and ADP-Glc.</text>
</comment>
<dbReference type="RefSeq" id="WP_152579815.1">
    <property type="nucleotide sequence ID" value="NZ_JAKVIV010000004.1"/>
</dbReference>
<evidence type="ECO:0000256" key="2">
    <source>
        <dbReference type="ARBA" id="ARBA00022600"/>
    </source>
</evidence>
<organism evidence="12 13">
    <name type="scientific">Bifidobacterium tibiigranuli</name>
    <dbReference type="NCBI Taxonomy" id="2172043"/>
    <lineage>
        <taxon>Bacteria</taxon>
        <taxon>Bacillati</taxon>
        <taxon>Actinomycetota</taxon>
        <taxon>Actinomycetes</taxon>
        <taxon>Bifidobacteriales</taxon>
        <taxon>Bifidobacteriaceae</taxon>
        <taxon>Bifidobacterium</taxon>
    </lineage>
</organism>
<dbReference type="InterPro" id="IPR056818">
    <property type="entry name" value="GlmU/GlgC-like_hexapep"/>
</dbReference>